<dbReference type="Proteomes" id="UP000050509">
    <property type="component" value="Unassembled WGS sequence"/>
</dbReference>
<keyword evidence="5" id="KW-1185">Reference proteome</keyword>
<dbReference type="SUPFAM" id="SSF55729">
    <property type="entry name" value="Acyl-CoA N-acyltransferases (Nat)"/>
    <property type="match status" value="1"/>
</dbReference>
<dbReference type="InterPro" id="IPR000182">
    <property type="entry name" value="GNAT_dom"/>
</dbReference>
<evidence type="ECO:0000256" key="2">
    <source>
        <dbReference type="ARBA" id="ARBA00023315"/>
    </source>
</evidence>
<dbReference type="AlphaFoldDB" id="A0A0P9DMC3"/>
<gene>
    <name evidence="4" type="ORF">SE17_22470</name>
</gene>
<evidence type="ECO:0000259" key="3">
    <source>
        <dbReference type="PROSITE" id="PS51186"/>
    </source>
</evidence>
<name>A0A0P9DMC3_9CHLR</name>
<organism evidence="4 5">
    <name type="scientific">Kouleothrix aurantiaca</name>
    <dbReference type="NCBI Taxonomy" id="186479"/>
    <lineage>
        <taxon>Bacteria</taxon>
        <taxon>Bacillati</taxon>
        <taxon>Chloroflexota</taxon>
        <taxon>Chloroflexia</taxon>
        <taxon>Chloroflexales</taxon>
        <taxon>Roseiflexineae</taxon>
        <taxon>Roseiflexaceae</taxon>
        <taxon>Kouleothrix</taxon>
    </lineage>
</organism>
<dbReference type="EMBL" id="LJCR01001013">
    <property type="protein sequence ID" value="KPV51220.1"/>
    <property type="molecule type" value="Genomic_DNA"/>
</dbReference>
<evidence type="ECO:0000313" key="4">
    <source>
        <dbReference type="EMBL" id="KPV51220.1"/>
    </source>
</evidence>
<keyword evidence="2" id="KW-0012">Acyltransferase</keyword>
<feature type="domain" description="N-acetyltransferase" evidence="3">
    <location>
        <begin position="5"/>
        <end position="138"/>
    </location>
</feature>
<protein>
    <recommendedName>
        <fullName evidence="3">N-acetyltransferase domain-containing protein</fullName>
    </recommendedName>
</protein>
<dbReference type="GO" id="GO:0016747">
    <property type="term" value="F:acyltransferase activity, transferring groups other than amino-acyl groups"/>
    <property type="evidence" value="ECO:0007669"/>
    <property type="project" value="InterPro"/>
</dbReference>
<proteinExistence type="predicted"/>
<dbReference type="PROSITE" id="PS51186">
    <property type="entry name" value="GNAT"/>
    <property type="match status" value="1"/>
</dbReference>
<dbReference type="InterPro" id="IPR016181">
    <property type="entry name" value="Acyl_CoA_acyltransferase"/>
</dbReference>
<accession>A0A0P9DMC3</accession>
<dbReference type="Pfam" id="PF00583">
    <property type="entry name" value="Acetyltransf_1"/>
    <property type="match status" value="1"/>
</dbReference>
<reference evidence="4 5" key="1">
    <citation type="submission" date="2015-09" db="EMBL/GenBank/DDBJ databases">
        <title>Draft genome sequence of Kouleothrix aurantiaca JCM 19913.</title>
        <authorList>
            <person name="Hemp J."/>
        </authorList>
    </citation>
    <scope>NUCLEOTIDE SEQUENCE [LARGE SCALE GENOMIC DNA]</scope>
    <source>
        <strain evidence="4 5">COM-B</strain>
    </source>
</reference>
<sequence>MAELLNEPDADARDLEFLEDQINSYNIAVTGIREWYPLAIFVRENGAIVAGVAGGMWGGYLEIQNLWVRDDLRGQGLGRRLLLAAEDEARARGCTQVLLDTHDFQAPGFYQKHGYEIFGTFEGIGGRFNRYYLRKTLATP</sequence>
<dbReference type="Gene3D" id="3.40.630.30">
    <property type="match status" value="1"/>
</dbReference>
<comment type="caution">
    <text evidence="4">The sequence shown here is derived from an EMBL/GenBank/DDBJ whole genome shotgun (WGS) entry which is preliminary data.</text>
</comment>
<evidence type="ECO:0000313" key="5">
    <source>
        <dbReference type="Proteomes" id="UP000050509"/>
    </source>
</evidence>
<dbReference type="CDD" id="cd04301">
    <property type="entry name" value="NAT_SF"/>
    <property type="match status" value="1"/>
</dbReference>
<dbReference type="PANTHER" id="PTHR43877">
    <property type="entry name" value="AMINOALKYLPHOSPHONATE N-ACETYLTRANSFERASE-RELATED-RELATED"/>
    <property type="match status" value="1"/>
</dbReference>
<dbReference type="InterPro" id="IPR050832">
    <property type="entry name" value="Bact_Acetyltransf"/>
</dbReference>
<keyword evidence="1" id="KW-0808">Transferase</keyword>
<dbReference type="PANTHER" id="PTHR43877:SF2">
    <property type="entry name" value="AMINOALKYLPHOSPHONATE N-ACETYLTRANSFERASE-RELATED"/>
    <property type="match status" value="1"/>
</dbReference>
<evidence type="ECO:0000256" key="1">
    <source>
        <dbReference type="ARBA" id="ARBA00022679"/>
    </source>
</evidence>